<organism evidence="1 2">
    <name type="scientific">Arabidopsis suecica</name>
    <name type="common">Swedish thale-cress</name>
    <name type="synonym">Cardaminopsis suecica</name>
    <dbReference type="NCBI Taxonomy" id="45249"/>
    <lineage>
        <taxon>Eukaryota</taxon>
        <taxon>Viridiplantae</taxon>
        <taxon>Streptophyta</taxon>
        <taxon>Embryophyta</taxon>
        <taxon>Tracheophyta</taxon>
        <taxon>Spermatophyta</taxon>
        <taxon>Magnoliopsida</taxon>
        <taxon>eudicotyledons</taxon>
        <taxon>Gunneridae</taxon>
        <taxon>Pentapetalae</taxon>
        <taxon>rosids</taxon>
        <taxon>malvids</taxon>
        <taxon>Brassicales</taxon>
        <taxon>Brassicaceae</taxon>
        <taxon>Camelineae</taxon>
        <taxon>Arabidopsis</taxon>
    </lineage>
</organism>
<comment type="caution">
    <text evidence="1">The sequence shown here is derived from an EMBL/GenBank/DDBJ whole genome shotgun (WGS) entry which is preliminary data.</text>
</comment>
<dbReference type="EMBL" id="JAEFBJ010000009">
    <property type="protein sequence ID" value="KAG7574719.1"/>
    <property type="molecule type" value="Genomic_DNA"/>
</dbReference>
<evidence type="ECO:0000313" key="1">
    <source>
        <dbReference type="EMBL" id="KAG7574719.1"/>
    </source>
</evidence>
<evidence type="ECO:0000313" key="2">
    <source>
        <dbReference type="Proteomes" id="UP000694251"/>
    </source>
</evidence>
<reference evidence="1 2" key="1">
    <citation type="submission" date="2020-12" db="EMBL/GenBank/DDBJ databases">
        <title>Concerted genomic and epigenomic changes stabilize Arabidopsis allopolyploids.</title>
        <authorList>
            <person name="Chen Z."/>
        </authorList>
    </citation>
    <scope>NUCLEOTIDE SEQUENCE [LARGE SCALE GENOMIC DNA]</scope>
    <source>
        <strain evidence="1">As9502</strain>
        <tissue evidence="1">Leaf</tissue>
    </source>
</reference>
<proteinExistence type="predicted"/>
<protein>
    <submittedName>
        <fullName evidence="1">Uncharacterized protein</fullName>
    </submittedName>
</protein>
<name>A0A8T2AQ15_ARASU</name>
<gene>
    <name evidence="1" type="ORF">ISN44_As09g028790</name>
</gene>
<dbReference type="Proteomes" id="UP000694251">
    <property type="component" value="Chromosome 9"/>
</dbReference>
<accession>A0A8T2AQ15</accession>
<keyword evidence="2" id="KW-1185">Reference proteome</keyword>
<dbReference type="AlphaFoldDB" id="A0A8T2AQ15"/>
<sequence length="83" mass="9700">MTTLTTCRSDRNFRINCCKQIKSINKDKQRNNMVHNQQSIPTTTLFKLLDREIRNTFTAKSREKAILHPYATMDVMNSLHVTS</sequence>